<organism evidence="4">
    <name type="scientific">Micromonospora carbonacea</name>
    <dbReference type="NCBI Taxonomy" id="47853"/>
    <lineage>
        <taxon>Bacteria</taxon>
        <taxon>Bacillati</taxon>
        <taxon>Actinomycetota</taxon>
        <taxon>Actinomycetes</taxon>
        <taxon>Micromonosporales</taxon>
        <taxon>Micromonosporaceae</taxon>
        <taxon>Micromonospora</taxon>
    </lineage>
</organism>
<gene>
    <name evidence="4" type="ORF">HZU44_28500</name>
</gene>
<evidence type="ECO:0000259" key="3">
    <source>
        <dbReference type="SMART" id="SM00829"/>
    </source>
</evidence>
<evidence type="ECO:0000256" key="1">
    <source>
        <dbReference type="ARBA" id="ARBA00022857"/>
    </source>
</evidence>
<feature type="domain" description="Enoyl reductase (ER)" evidence="3">
    <location>
        <begin position="10"/>
        <end position="322"/>
    </location>
</feature>
<accession>A0A7D5Y5W1</accession>
<dbReference type="Gene3D" id="3.40.50.720">
    <property type="entry name" value="NAD(P)-binding Rossmann-like Domain"/>
    <property type="match status" value="1"/>
</dbReference>
<evidence type="ECO:0000256" key="2">
    <source>
        <dbReference type="ARBA" id="ARBA00023002"/>
    </source>
</evidence>
<keyword evidence="1" id="KW-0521">NADP</keyword>
<dbReference type="InterPro" id="IPR020843">
    <property type="entry name" value="ER"/>
</dbReference>
<dbReference type="AlphaFoldDB" id="A0A7D5Y5W1"/>
<dbReference type="Pfam" id="PF13602">
    <property type="entry name" value="ADH_zinc_N_2"/>
    <property type="match status" value="1"/>
</dbReference>
<name>A0A7D5Y5W1_9ACTN</name>
<dbReference type="InterPro" id="IPR011032">
    <property type="entry name" value="GroES-like_sf"/>
</dbReference>
<keyword evidence="2" id="KW-0560">Oxidoreductase</keyword>
<dbReference type="SUPFAM" id="SSF50129">
    <property type="entry name" value="GroES-like"/>
    <property type="match status" value="1"/>
</dbReference>
<dbReference type="GO" id="GO:0070402">
    <property type="term" value="F:NADPH binding"/>
    <property type="evidence" value="ECO:0007669"/>
    <property type="project" value="TreeGrafter"/>
</dbReference>
<dbReference type="CDD" id="cd05276">
    <property type="entry name" value="p53_inducible_oxidoreductase"/>
    <property type="match status" value="1"/>
</dbReference>
<dbReference type="SMART" id="SM00829">
    <property type="entry name" value="PKS_ER"/>
    <property type="match status" value="1"/>
</dbReference>
<dbReference type="Pfam" id="PF08240">
    <property type="entry name" value="ADH_N"/>
    <property type="match status" value="1"/>
</dbReference>
<dbReference type="PANTHER" id="PTHR48106:SF8">
    <property type="entry name" value="OS02G0805600 PROTEIN"/>
    <property type="match status" value="1"/>
</dbReference>
<sequence>MRAITIPKPGGPDALAWAEVPDPAPGPGEVVVDVRASAVNRADLLQRQGHYPPPPGAPAYPGLECSGVISALGPGVAGWEVGQEVCALLAGGGYAERVAVPAGQLLPVPDGVDLVDAAALPEVACTVWSNVVQTARLARGETLLVHGGGSGIGTFAVQLGAALGATVVVTARSAKHERLRGLGAAHAIDYREQDFVDEVRRVTDGRGADVILDIMGAAYLARNVAALATGGRLVVIGMQGGRKAELDLGALLAKRASVAATALRSRPLAEKAAIVAGVREQVWPLVAAGTIRPVVDRRLPITEAAEAHRLVESNAHTGKVLLTLHPHRPGSSR</sequence>
<dbReference type="InterPro" id="IPR036291">
    <property type="entry name" value="NAD(P)-bd_dom_sf"/>
</dbReference>
<dbReference type="SUPFAM" id="SSF51735">
    <property type="entry name" value="NAD(P)-binding Rossmann-fold domains"/>
    <property type="match status" value="1"/>
</dbReference>
<reference evidence="4" key="1">
    <citation type="submission" date="2020-08" db="EMBL/GenBank/DDBJ databases">
        <title>A bifunctional nitrone conjugated secondary metabolite targeting the ribosome.</title>
        <authorList>
            <person name="Limbrick E.M."/>
            <person name="Graf M."/>
            <person name="Derewacz D.K."/>
            <person name="Nguyen F."/>
            <person name="Spraggins J.M."/>
            <person name="Wieland M."/>
            <person name="Ynigez-Gutierrez A.E."/>
            <person name="Reisman B.J."/>
            <person name="Zinshteyn B."/>
            <person name="McCulloch K."/>
            <person name="Iverson T.M."/>
            <person name="Green R."/>
            <person name="Wilson D.N."/>
            <person name="Bachmann B.O."/>
        </authorList>
    </citation>
    <scope>NUCLEOTIDE SEQUENCE</scope>
    <source>
        <strain evidence="4">Africana</strain>
    </source>
</reference>
<dbReference type="InterPro" id="IPR014189">
    <property type="entry name" value="Quinone_OxRdtase_PIG3"/>
</dbReference>
<protein>
    <submittedName>
        <fullName evidence="4">NAD(P)H-quinone oxidoreductase</fullName>
    </submittedName>
</protein>
<dbReference type="Gene3D" id="3.90.180.10">
    <property type="entry name" value="Medium-chain alcohol dehydrogenases, catalytic domain"/>
    <property type="match status" value="1"/>
</dbReference>
<dbReference type="NCBIfam" id="TIGR02824">
    <property type="entry name" value="quinone_pig3"/>
    <property type="match status" value="1"/>
</dbReference>
<proteinExistence type="predicted"/>
<dbReference type="GO" id="GO:0016651">
    <property type="term" value="F:oxidoreductase activity, acting on NAD(P)H"/>
    <property type="evidence" value="ECO:0007669"/>
    <property type="project" value="TreeGrafter"/>
</dbReference>
<dbReference type="PANTHER" id="PTHR48106">
    <property type="entry name" value="QUINONE OXIDOREDUCTASE PIG3-RELATED"/>
    <property type="match status" value="1"/>
</dbReference>
<dbReference type="EMBL" id="CP058905">
    <property type="protein sequence ID" value="QLJ98538.1"/>
    <property type="molecule type" value="Genomic_DNA"/>
</dbReference>
<dbReference type="InterPro" id="IPR013154">
    <property type="entry name" value="ADH-like_N"/>
</dbReference>
<evidence type="ECO:0000313" key="4">
    <source>
        <dbReference type="EMBL" id="QLJ98538.1"/>
    </source>
</evidence>